<evidence type="ECO:0000313" key="4">
    <source>
        <dbReference type="EMBL" id="GAH60252.1"/>
    </source>
</evidence>
<dbReference type="EMBL" id="BARU01018782">
    <property type="protein sequence ID" value="GAH60252.1"/>
    <property type="molecule type" value="Genomic_DNA"/>
</dbReference>
<dbReference type="InterPro" id="IPR050490">
    <property type="entry name" value="Bact_solute-bd_prot1"/>
</dbReference>
<dbReference type="Gene3D" id="3.40.190.10">
    <property type="entry name" value="Periplasmic binding protein-like II"/>
    <property type="match status" value="2"/>
</dbReference>
<dbReference type="InterPro" id="IPR006059">
    <property type="entry name" value="SBP"/>
</dbReference>
<dbReference type="PANTHER" id="PTHR43649:SF34">
    <property type="entry name" value="ABC TRANSPORTER PERIPLASMIC-BINDING PROTEIN YCJN-RELATED"/>
    <property type="match status" value="1"/>
</dbReference>
<proteinExistence type="inferred from homology"/>
<comment type="caution">
    <text evidence="4">The sequence shown here is derived from an EMBL/GenBank/DDBJ whole genome shotgun (WGS) entry which is preliminary data.</text>
</comment>
<keyword evidence="2" id="KW-0813">Transport</keyword>
<evidence type="ECO:0000256" key="1">
    <source>
        <dbReference type="ARBA" id="ARBA00008520"/>
    </source>
</evidence>
<accession>X1GSU5</accession>
<comment type="similarity">
    <text evidence="1">Belongs to the bacterial solute-binding protein 1 family.</text>
</comment>
<dbReference type="SUPFAM" id="SSF53850">
    <property type="entry name" value="Periplasmic binding protein-like II"/>
    <property type="match status" value="1"/>
</dbReference>
<keyword evidence="3" id="KW-0732">Signal</keyword>
<dbReference type="AlphaFoldDB" id="X1GSU5"/>
<name>X1GSU5_9ZZZZ</name>
<dbReference type="Pfam" id="PF01547">
    <property type="entry name" value="SBP_bac_1"/>
    <property type="match status" value="1"/>
</dbReference>
<gene>
    <name evidence="4" type="ORF">S03H2_31010</name>
</gene>
<evidence type="ECO:0000256" key="2">
    <source>
        <dbReference type="ARBA" id="ARBA00022448"/>
    </source>
</evidence>
<organism evidence="4">
    <name type="scientific">marine sediment metagenome</name>
    <dbReference type="NCBI Taxonomy" id="412755"/>
    <lineage>
        <taxon>unclassified sequences</taxon>
        <taxon>metagenomes</taxon>
        <taxon>ecological metagenomes</taxon>
    </lineage>
</organism>
<feature type="non-terminal residue" evidence="4">
    <location>
        <position position="234"/>
    </location>
</feature>
<dbReference type="PANTHER" id="PTHR43649">
    <property type="entry name" value="ARABINOSE-BINDING PROTEIN-RELATED"/>
    <property type="match status" value="1"/>
</dbReference>
<reference evidence="4" key="1">
    <citation type="journal article" date="2014" name="Front. Microbiol.">
        <title>High frequency of phylogenetically diverse reductive dehalogenase-homologous genes in deep subseafloor sedimentary metagenomes.</title>
        <authorList>
            <person name="Kawai M."/>
            <person name="Futagami T."/>
            <person name="Toyoda A."/>
            <person name="Takaki Y."/>
            <person name="Nishi S."/>
            <person name="Hori S."/>
            <person name="Arai W."/>
            <person name="Tsubouchi T."/>
            <person name="Morono Y."/>
            <person name="Uchiyama I."/>
            <person name="Ito T."/>
            <person name="Fujiyama A."/>
            <person name="Inagaki F."/>
            <person name="Takami H."/>
        </authorList>
    </citation>
    <scope>NUCLEOTIDE SEQUENCE</scope>
    <source>
        <strain evidence="4">Expedition CK06-06</strain>
    </source>
</reference>
<protein>
    <recommendedName>
        <fullName evidence="5">Extracellular solute-binding protein</fullName>
    </recommendedName>
</protein>
<sequence length="234" mass="26464">MKKIFLCSLALLISVSMIVGFSITGYKKAAAAGKSLEGITIRCAFIGGANYGEMYKAIPKFEEETGAKVEIVFKGDGFQIDKKLKTDFAAGTVDYDVAWDHSSFFTQYIESDGIIPLEDYWTEEELSDFIPMILDSGRKDGHLWIIPRHFDVSALHYRTDIFEDPDVQAKYKEKFGTDLKVPETWDEFKQVSIFLTDPSKGIYGTQFAGKEEALTGRFYEVLIAEGGQFFDENW</sequence>
<evidence type="ECO:0008006" key="5">
    <source>
        <dbReference type="Google" id="ProtNLM"/>
    </source>
</evidence>
<evidence type="ECO:0000256" key="3">
    <source>
        <dbReference type="ARBA" id="ARBA00022729"/>
    </source>
</evidence>